<dbReference type="PANTHER" id="PTHR30222">
    <property type="entry name" value="SPERMIDINE/PUTRESCINE-BINDING PERIPLASMIC PROTEIN"/>
    <property type="match status" value="1"/>
</dbReference>
<dbReference type="SUPFAM" id="SSF53850">
    <property type="entry name" value="Periplasmic binding protein-like II"/>
    <property type="match status" value="1"/>
</dbReference>
<dbReference type="CDD" id="cd13589">
    <property type="entry name" value="PBP2_polyamine_RpCGA009"/>
    <property type="match status" value="1"/>
</dbReference>
<dbReference type="PANTHER" id="PTHR30222:SF2">
    <property type="entry name" value="ABC TRANSPORTER SUBSTRATE-BINDING PROTEIN"/>
    <property type="match status" value="1"/>
</dbReference>
<accession>A0A2W7N8R7</accession>
<dbReference type="Pfam" id="PF13416">
    <property type="entry name" value="SBP_bac_8"/>
    <property type="match status" value="1"/>
</dbReference>
<evidence type="ECO:0000313" key="3">
    <source>
        <dbReference type="EMBL" id="PZX16478.1"/>
    </source>
</evidence>
<keyword evidence="4" id="KW-1185">Reference proteome</keyword>
<dbReference type="RefSeq" id="WP_111537018.1">
    <property type="nucleotide sequence ID" value="NZ_QKZL01000006.1"/>
</dbReference>
<organism evidence="3 4">
    <name type="scientific">Palleronia aestuarii</name>
    <dbReference type="NCBI Taxonomy" id="568105"/>
    <lineage>
        <taxon>Bacteria</taxon>
        <taxon>Pseudomonadati</taxon>
        <taxon>Pseudomonadota</taxon>
        <taxon>Alphaproteobacteria</taxon>
        <taxon>Rhodobacterales</taxon>
        <taxon>Roseobacteraceae</taxon>
        <taxon>Palleronia</taxon>
    </lineage>
</organism>
<feature type="signal peptide" evidence="2">
    <location>
        <begin position="1"/>
        <end position="26"/>
    </location>
</feature>
<gene>
    <name evidence="3" type="ORF">LX81_01847</name>
</gene>
<dbReference type="AlphaFoldDB" id="A0A2W7N8R7"/>
<dbReference type="InterPro" id="IPR006059">
    <property type="entry name" value="SBP"/>
</dbReference>
<reference evidence="3 4" key="1">
    <citation type="submission" date="2018-06" db="EMBL/GenBank/DDBJ databases">
        <title>Genomic Encyclopedia of Archaeal and Bacterial Type Strains, Phase II (KMG-II): from individual species to whole genera.</title>
        <authorList>
            <person name="Goeker M."/>
        </authorList>
    </citation>
    <scope>NUCLEOTIDE SEQUENCE [LARGE SCALE GENOMIC DNA]</scope>
    <source>
        <strain evidence="3 4">DSM 22009</strain>
    </source>
</reference>
<dbReference type="Gene3D" id="3.40.190.10">
    <property type="entry name" value="Periplasmic binding protein-like II"/>
    <property type="match status" value="2"/>
</dbReference>
<evidence type="ECO:0000256" key="1">
    <source>
        <dbReference type="ARBA" id="ARBA00022729"/>
    </source>
</evidence>
<sequence>MGISGSSSFLAAVAIITGLSSGVAAARDLTVVSWGGNYQDVQREIYFEPFSEQNETPILEESWNGGYGVLAAQMQGGAPSWDVIQVEAEELELGCFDGIYETIDWEMMGGEDQFFDSTVSECGVGAIVWSTVLAYDGDRLDAEIDGWEDFWDIETYPGSRGLRRGPKLTLEIALMADGVPPEDVYDTLRTDEGVDRAFAKLDEIKNDIVWWEAGAQPLQLLASGELAMTAAYSGRIFAANETEDRNFEVVWNGSIYAVDSWVVLSGSPNKDAAMEFIRFASLAENQAKMPPEIPYGMSNVDVSNMLSDDVLEQLPTAPANLEGALETDVNFWVDNVEELTGRFNAWLAQ</sequence>
<proteinExistence type="predicted"/>
<dbReference type="EMBL" id="QKZL01000006">
    <property type="protein sequence ID" value="PZX16478.1"/>
    <property type="molecule type" value="Genomic_DNA"/>
</dbReference>
<evidence type="ECO:0000313" key="4">
    <source>
        <dbReference type="Proteomes" id="UP000248916"/>
    </source>
</evidence>
<dbReference type="Proteomes" id="UP000248916">
    <property type="component" value="Unassembled WGS sequence"/>
</dbReference>
<protein>
    <submittedName>
        <fullName evidence="3">Putative spermidine/putrescine transport system substrate-binding protein</fullName>
    </submittedName>
</protein>
<dbReference type="OrthoDB" id="9815444at2"/>
<keyword evidence="1 2" id="KW-0732">Signal</keyword>
<feature type="chain" id="PRO_5015877650" evidence="2">
    <location>
        <begin position="27"/>
        <end position="349"/>
    </location>
</feature>
<name>A0A2W7N8R7_9RHOB</name>
<comment type="caution">
    <text evidence="3">The sequence shown here is derived from an EMBL/GenBank/DDBJ whole genome shotgun (WGS) entry which is preliminary data.</text>
</comment>
<evidence type="ECO:0000256" key="2">
    <source>
        <dbReference type="SAM" id="SignalP"/>
    </source>
</evidence>